<dbReference type="EMBL" id="BTFZ01000002">
    <property type="protein sequence ID" value="GMM34241.1"/>
    <property type="molecule type" value="Genomic_DNA"/>
</dbReference>
<proteinExistence type="predicted"/>
<accession>A0AAV5QHU2</accession>
<feature type="compositionally biased region" description="Low complexity" evidence="1">
    <location>
        <begin position="10"/>
        <end position="22"/>
    </location>
</feature>
<evidence type="ECO:0000256" key="1">
    <source>
        <dbReference type="SAM" id="MobiDB-lite"/>
    </source>
</evidence>
<keyword evidence="3" id="KW-1185">Reference proteome</keyword>
<protein>
    <submittedName>
        <fullName evidence="2">Uncharacterized protein</fullName>
    </submittedName>
</protein>
<comment type="caution">
    <text evidence="2">The sequence shown here is derived from an EMBL/GenBank/DDBJ whole genome shotgun (WGS) entry which is preliminary data.</text>
</comment>
<dbReference type="Proteomes" id="UP001360560">
    <property type="component" value="Unassembled WGS sequence"/>
</dbReference>
<evidence type="ECO:0000313" key="3">
    <source>
        <dbReference type="Proteomes" id="UP001360560"/>
    </source>
</evidence>
<reference evidence="2 3" key="1">
    <citation type="journal article" date="2023" name="Elife">
        <title>Identification of key yeast species and microbe-microbe interactions impacting larval growth of Drosophila in the wild.</title>
        <authorList>
            <person name="Mure A."/>
            <person name="Sugiura Y."/>
            <person name="Maeda R."/>
            <person name="Honda K."/>
            <person name="Sakurai N."/>
            <person name="Takahashi Y."/>
            <person name="Watada M."/>
            <person name="Katoh T."/>
            <person name="Gotoh A."/>
            <person name="Gotoh Y."/>
            <person name="Taniguchi I."/>
            <person name="Nakamura K."/>
            <person name="Hayashi T."/>
            <person name="Katayama T."/>
            <person name="Uemura T."/>
            <person name="Hattori Y."/>
        </authorList>
    </citation>
    <scope>NUCLEOTIDE SEQUENCE [LARGE SCALE GENOMIC DNA]</scope>
    <source>
        <strain evidence="2 3">SC-9</strain>
    </source>
</reference>
<dbReference type="RefSeq" id="XP_064851241.1">
    <property type="nucleotide sequence ID" value="XM_064995169.1"/>
</dbReference>
<name>A0AAV5QHU2_9ASCO</name>
<organism evidence="2 3">
    <name type="scientific">Saccharomycopsis crataegensis</name>
    <dbReference type="NCBI Taxonomy" id="43959"/>
    <lineage>
        <taxon>Eukaryota</taxon>
        <taxon>Fungi</taxon>
        <taxon>Dikarya</taxon>
        <taxon>Ascomycota</taxon>
        <taxon>Saccharomycotina</taxon>
        <taxon>Saccharomycetes</taxon>
        <taxon>Saccharomycopsidaceae</taxon>
        <taxon>Saccharomycopsis</taxon>
    </lineage>
</organism>
<evidence type="ECO:0000313" key="2">
    <source>
        <dbReference type="EMBL" id="GMM34241.1"/>
    </source>
</evidence>
<feature type="region of interest" description="Disordered" evidence="1">
    <location>
        <begin position="1"/>
        <end position="22"/>
    </location>
</feature>
<sequence>MNHSDSDQLTPTTSNTNTNTNTTTTVIKPIAKGLLSHTSSSTTLVDYGKPPQEVFALKDTFNGSSCILKGADSPGIYKHLLAKNHPLENNKQEQQETKTTTIITTTASEKETVEIPVLRGPECPNTYARYF</sequence>
<dbReference type="GeneID" id="90072220"/>
<dbReference type="AlphaFoldDB" id="A0AAV5QHU2"/>
<gene>
    <name evidence="2" type="ORF">DASC09_015660</name>
</gene>